<sequence length="93" mass="10312">MVPAITRNEVKLSNGLRLPLLGLGTTHSGGYSHDAVVYALKHCGKIMIYYASHSYIPLVGKFRIFSFYDTILEFWTAEDPTCTQCGCALPLDL</sequence>
<accession>A0A915KF36</accession>
<reference evidence="2" key="1">
    <citation type="submission" date="2022-11" db="UniProtKB">
        <authorList>
            <consortium name="WormBaseParasite"/>
        </authorList>
    </citation>
    <scope>IDENTIFICATION</scope>
</reference>
<proteinExistence type="predicted"/>
<dbReference type="AlphaFoldDB" id="A0A915KF36"/>
<dbReference type="Proteomes" id="UP000887565">
    <property type="component" value="Unplaced"/>
</dbReference>
<evidence type="ECO:0000313" key="1">
    <source>
        <dbReference type="Proteomes" id="UP000887565"/>
    </source>
</evidence>
<dbReference type="WBParaSite" id="nRc.2.0.1.t37332-RA">
    <property type="protein sequence ID" value="nRc.2.0.1.t37332-RA"/>
    <property type="gene ID" value="nRc.2.0.1.g37332"/>
</dbReference>
<protein>
    <submittedName>
        <fullName evidence="2">Uncharacterized protein</fullName>
    </submittedName>
</protein>
<keyword evidence="1" id="KW-1185">Reference proteome</keyword>
<evidence type="ECO:0000313" key="2">
    <source>
        <dbReference type="WBParaSite" id="nRc.2.0.1.t37332-RA"/>
    </source>
</evidence>
<name>A0A915KF36_ROMCU</name>
<organism evidence="1 2">
    <name type="scientific">Romanomermis culicivorax</name>
    <name type="common">Nematode worm</name>
    <dbReference type="NCBI Taxonomy" id="13658"/>
    <lineage>
        <taxon>Eukaryota</taxon>
        <taxon>Metazoa</taxon>
        <taxon>Ecdysozoa</taxon>
        <taxon>Nematoda</taxon>
        <taxon>Enoplea</taxon>
        <taxon>Dorylaimia</taxon>
        <taxon>Mermithida</taxon>
        <taxon>Mermithoidea</taxon>
        <taxon>Mermithidae</taxon>
        <taxon>Romanomermis</taxon>
    </lineage>
</organism>